<keyword evidence="3" id="KW-1185">Reference proteome</keyword>
<accession>A0A0V0ZUH4</accession>
<protein>
    <recommendedName>
        <fullName evidence="4">HAT C-terminal dimerisation domain-containing protein</fullName>
    </recommendedName>
</protein>
<dbReference type="OrthoDB" id="10348912at2759"/>
<name>A0A0V0ZUH4_9BILA</name>
<evidence type="ECO:0000313" key="3">
    <source>
        <dbReference type="Proteomes" id="UP000054783"/>
    </source>
</evidence>
<feature type="chain" id="PRO_5006873972" description="HAT C-terminal dimerisation domain-containing protein" evidence="1">
    <location>
        <begin position="27"/>
        <end position="66"/>
    </location>
</feature>
<evidence type="ECO:0000256" key="1">
    <source>
        <dbReference type="SAM" id="SignalP"/>
    </source>
</evidence>
<dbReference type="Proteomes" id="UP000054783">
    <property type="component" value="Unassembled WGS sequence"/>
</dbReference>
<keyword evidence="1" id="KW-0732">Signal</keyword>
<gene>
    <name evidence="2" type="ORF">T12_6892</name>
</gene>
<organism evidence="2 3">
    <name type="scientific">Trichinella patagoniensis</name>
    <dbReference type="NCBI Taxonomy" id="990121"/>
    <lineage>
        <taxon>Eukaryota</taxon>
        <taxon>Metazoa</taxon>
        <taxon>Ecdysozoa</taxon>
        <taxon>Nematoda</taxon>
        <taxon>Enoplea</taxon>
        <taxon>Dorylaimia</taxon>
        <taxon>Trichinellida</taxon>
        <taxon>Trichinellidae</taxon>
        <taxon>Trichinella</taxon>
    </lineage>
</organism>
<proteinExistence type="predicted"/>
<evidence type="ECO:0000313" key="2">
    <source>
        <dbReference type="EMBL" id="KRY15932.1"/>
    </source>
</evidence>
<feature type="signal peptide" evidence="1">
    <location>
        <begin position="1"/>
        <end position="26"/>
    </location>
</feature>
<evidence type="ECO:0008006" key="4">
    <source>
        <dbReference type="Google" id="ProtNLM"/>
    </source>
</evidence>
<dbReference type="AlphaFoldDB" id="A0A0V0ZUH4"/>
<reference evidence="2 3" key="1">
    <citation type="submission" date="2015-01" db="EMBL/GenBank/DDBJ databases">
        <title>Evolution of Trichinella species and genotypes.</title>
        <authorList>
            <person name="Korhonen P.K."/>
            <person name="Edoardo P."/>
            <person name="Giuseppe L.R."/>
            <person name="Gasser R.B."/>
        </authorList>
    </citation>
    <scope>NUCLEOTIDE SEQUENCE [LARGE SCALE GENOMIC DNA]</scope>
    <source>
        <strain evidence="2">ISS2496</strain>
    </source>
</reference>
<sequence>MIIATYQISMHKTIFILSTLIFVTTSDEGAFSSLSMLDRHQRLKNGDLSDNCFSKLTKPYLISAKD</sequence>
<dbReference type="EMBL" id="JYDQ01000087">
    <property type="protein sequence ID" value="KRY15932.1"/>
    <property type="molecule type" value="Genomic_DNA"/>
</dbReference>
<comment type="caution">
    <text evidence="2">The sequence shown here is derived from an EMBL/GenBank/DDBJ whole genome shotgun (WGS) entry which is preliminary data.</text>
</comment>